<keyword evidence="4" id="KW-0131">Cell cycle</keyword>
<accession>I2H6U3</accession>
<dbReference type="OMA" id="THEQEIC"/>
<dbReference type="Pfam" id="PF24807">
    <property type="entry name" value="WD40_CDC20-Fz"/>
    <property type="match status" value="1"/>
</dbReference>
<feature type="compositionally biased region" description="Low complexity" evidence="6">
    <location>
        <begin position="36"/>
        <end position="48"/>
    </location>
</feature>
<dbReference type="RefSeq" id="XP_004181614.1">
    <property type="nucleotide sequence ID" value="XM_004181566.1"/>
</dbReference>
<evidence type="ECO:0000313" key="9">
    <source>
        <dbReference type="Proteomes" id="UP000002866"/>
    </source>
</evidence>
<dbReference type="PROSITE" id="PS50294">
    <property type="entry name" value="WD_REPEATS_REGION"/>
    <property type="match status" value="2"/>
</dbReference>
<keyword evidence="2 5" id="KW-0853">WD repeat</keyword>
<feature type="region of interest" description="Disordered" evidence="6">
    <location>
        <begin position="251"/>
        <end position="319"/>
    </location>
</feature>
<organism evidence="8 9">
    <name type="scientific">Henningerozyma blattae (strain ATCC 34711 / CBS 6284 / DSM 70876 / NBRC 10599 / NRRL Y-10934 / UCD 77-7)</name>
    <name type="common">Yeast</name>
    <name type="synonym">Tetrapisispora blattae</name>
    <dbReference type="NCBI Taxonomy" id="1071380"/>
    <lineage>
        <taxon>Eukaryota</taxon>
        <taxon>Fungi</taxon>
        <taxon>Dikarya</taxon>
        <taxon>Ascomycota</taxon>
        <taxon>Saccharomycotina</taxon>
        <taxon>Saccharomycetes</taxon>
        <taxon>Saccharomycetales</taxon>
        <taxon>Saccharomycetaceae</taxon>
        <taxon>Henningerozyma</taxon>
    </lineage>
</organism>
<feature type="region of interest" description="Disordered" evidence="6">
    <location>
        <begin position="194"/>
        <end position="223"/>
    </location>
</feature>
<evidence type="ECO:0000256" key="3">
    <source>
        <dbReference type="ARBA" id="ARBA00022737"/>
    </source>
</evidence>
<dbReference type="SUPFAM" id="SSF50978">
    <property type="entry name" value="WD40 repeat-like"/>
    <property type="match status" value="1"/>
</dbReference>
<dbReference type="FunCoup" id="I2H6U3">
    <property type="interactions" value="833"/>
</dbReference>
<dbReference type="Proteomes" id="UP000002866">
    <property type="component" value="Chromosome 7"/>
</dbReference>
<comment type="similarity">
    <text evidence="1">Belongs to the WD repeat CDC20/Fizzy family.</text>
</comment>
<protein>
    <recommendedName>
        <fullName evidence="7">CDC20/Fizzy WD40 domain-containing protein</fullName>
    </recommendedName>
</protein>
<dbReference type="GO" id="GO:0010997">
    <property type="term" value="F:anaphase-promoting complex binding"/>
    <property type="evidence" value="ECO:0007669"/>
    <property type="project" value="InterPro"/>
</dbReference>
<name>I2H6U3_HENB6</name>
<dbReference type="GO" id="GO:1990757">
    <property type="term" value="F:ubiquitin ligase activator activity"/>
    <property type="evidence" value="ECO:0007669"/>
    <property type="project" value="EnsemblFungi"/>
</dbReference>
<dbReference type="PANTHER" id="PTHR19918">
    <property type="entry name" value="CELL DIVISION CYCLE 20 CDC20 FIZZY -RELATED"/>
    <property type="match status" value="1"/>
</dbReference>
<dbReference type="PANTHER" id="PTHR19918:SF1">
    <property type="entry name" value="FIZZY-RELATED PROTEIN HOMOLOG"/>
    <property type="match status" value="1"/>
</dbReference>
<dbReference type="GO" id="GO:1903473">
    <property type="term" value="P:positive regulation of mitotic actomyosin contractile ring contraction"/>
    <property type="evidence" value="ECO:0007669"/>
    <property type="project" value="EnsemblFungi"/>
</dbReference>
<dbReference type="GeneID" id="14497227"/>
<dbReference type="SMART" id="SM00320">
    <property type="entry name" value="WD40"/>
    <property type="match status" value="5"/>
</dbReference>
<dbReference type="GO" id="GO:0005737">
    <property type="term" value="C:cytoplasm"/>
    <property type="evidence" value="ECO:0007669"/>
    <property type="project" value="EnsemblFungi"/>
</dbReference>
<gene>
    <name evidence="8" type="primary">TBLA0G01490</name>
    <name evidence="8" type="ORF">TBLA_0G01490</name>
</gene>
<reference evidence="8 9" key="1">
    <citation type="journal article" date="2011" name="Proc. Natl. Acad. Sci. U.S.A.">
        <title>Evolutionary erosion of yeast sex chromosomes by mating-type switching accidents.</title>
        <authorList>
            <person name="Gordon J.L."/>
            <person name="Armisen D."/>
            <person name="Proux-Wera E."/>
            <person name="Oheigeartaigh S.S."/>
            <person name="Byrne K.P."/>
            <person name="Wolfe K.H."/>
        </authorList>
    </citation>
    <scope>NUCLEOTIDE SEQUENCE [LARGE SCALE GENOMIC DNA]</scope>
    <source>
        <strain evidence="9">ATCC 34711 / CBS 6284 / DSM 70876 / NBRC 10599 / NRRL Y-10934 / UCD 77-7</strain>
    </source>
</reference>
<dbReference type="PROSITE" id="PS00678">
    <property type="entry name" value="WD_REPEATS_1"/>
    <property type="match status" value="1"/>
</dbReference>
<proteinExistence type="inferred from homology"/>
<dbReference type="InterPro" id="IPR019775">
    <property type="entry name" value="WD40_repeat_CS"/>
</dbReference>
<feature type="compositionally biased region" description="Low complexity" evidence="6">
    <location>
        <begin position="251"/>
        <end position="282"/>
    </location>
</feature>
<dbReference type="InterPro" id="IPR056150">
    <property type="entry name" value="WD40_CDC20-Fz"/>
</dbReference>
<evidence type="ECO:0000256" key="5">
    <source>
        <dbReference type="PROSITE-ProRule" id="PRU00221"/>
    </source>
</evidence>
<dbReference type="InterPro" id="IPR033010">
    <property type="entry name" value="Cdc20/Fizzy"/>
</dbReference>
<dbReference type="OrthoDB" id="10263272at2759"/>
<evidence type="ECO:0000259" key="7">
    <source>
        <dbReference type="Pfam" id="PF24807"/>
    </source>
</evidence>
<evidence type="ECO:0000256" key="6">
    <source>
        <dbReference type="SAM" id="MobiDB-lite"/>
    </source>
</evidence>
<dbReference type="InterPro" id="IPR036322">
    <property type="entry name" value="WD40_repeat_dom_sf"/>
</dbReference>
<dbReference type="InterPro" id="IPR001680">
    <property type="entry name" value="WD40_rpt"/>
</dbReference>
<feature type="compositionally biased region" description="Polar residues" evidence="6">
    <location>
        <begin position="8"/>
        <end position="19"/>
    </location>
</feature>
<feature type="repeat" description="WD" evidence="5">
    <location>
        <begin position="589"/>
        <end position="633"/>
    </location>
</feature>
<dbReference type="HOGENOM" id="CLU_014831_4_1_1"/>
<dbReference type="GO" id="GO:0031145">
    <property type="term" value="P:anaphase-promoting complex-dependent catabolic process"/>
    <property type="evidence" value="ECO:0007669"/>
    <property type="project" value="TreeGrafter"/>
</dbReference>
<evidence type="ECO:0000256" key="2">
    <source>
        <dbReference type="ARBA" id="ARBA00022574"/>
    </source>
</evidence>
<feature type="region of interest" description="Disordered" evidence="6">
    <location>
        <begin position="1"/>
        <end position="99"/>
    </location>
</feature>
<dbReference type="eggNOG" id="KOG0305">
    <property type="taxonomic scope" value="Eukaryota"/>
</dbReference>
<evidence type="ECO:0000313" key="8">
    <source>
        <dbReference type="EMBL" id="CCH62095.1"/>
    </source>
</evidence>
<dbReference type="GO" id="GO:0005680">
    <property type="term" value="C:anaphase-promoting complex"/>
    <property type="evidence" value="ECO:0007669"/>
    <property type="project" value="EnsemblFungi"/>
</dbReference>
<dbReference type="EMBL" id="HE806322">
    <property type="protein sequence ID" value="CCH62095.1"/>
    <property type="molecule type" value="Genomic_DNA"/>
</dbReference>
<feature type="repeat" description="WD" evidence="5">
    <location>
        <begin position="677"/>
        <end position="710"/>
    </location>
</feature>
<dbReference type="GO" id="GO:1902426">
    <property type="term" value="P:deactivation of mitotic spindle assembly checkpoint"/>
    <property type="evidence" value="ECO:0007669"/>
    <property type="project" value="EnsemblFungi"/>
</dbReference>
<dbReference type="STRING" id="1071380.I2H6U3"/>
<dbReference type="GO" id="GO:1905786">
    <property type="term" value="P:positive regulation of anaphase-promoting complex-dependent catabolic process"/>
    <property type="evidence" value="ECO:0007669"/>
    <property type="project" value="EnsemblFungi"/>
</dbReference>
<feature type="repeat" description="WD" evidence="5">
    <location>
        <begin position="547"/>
        <end position="579"/>
    </location>
</feature>
<feature type="compositionally biased region" description="Low complexity" evidence="6">
    <location>
        <begin position="60"/>
        <end position="99"/>
    </location>
</feature>
<evidence type="ECO:0000256" key="1">
    <source>
        <dbReference type="ARBA" id="ARBA00006445"/>
    </source>
</evidence>
<dbReference type="PROSITE" id="PS50082">
    <property type="entry name" value="WD_REPEATS_2"/>
    <property type="match status" value="3"/>
</dbReference>
<dbReference type="InParanoid" id="I2H6U3"/>
<feature type="compositionally biased region" description="Basic residues" evidence="6">
    <location>
        <begin position="22"/>
        <end position="31"/>
    </location>
</feature>
<dbReference type="AlphaFoldDB" id="I2H6U3"/>
<keyword evidence="3" id="KW-0677">Repeat</keyword>
<feature type="compositionally biased region" description="Low complexity" evidence="6">
    <location>
        <begin position="208"/>
        <end position="220"/>
    </location>
</feature>
<dbReference type="KEGG" id="tbl:TBLA_0G01490"/>
<keyword evidence="9" id="KW-1185">Reference proteome</keyword>
<dbReference type="InterPro" id="IPR015943">
    <property type="entry name" value="WD40/YVTN_repeat-like_dom_sf"/>
</dbReference>
<feature type="compositionally biased region" description="Polar residues" evidence="6">
    <location>
        <begin position="283"/>
        <end position="293"/>
    </location>
</feature>
<dbReference type="GO" id="GO:0030332">
    <property type="term" value="F:cyclin binding"/>
    <property type="evidence" value="ECO:0007669"/>
    <property type="project" value="EnsemblFungi"/>
</dbReference>
<feature type="domain" description="CDC20/Fizzy WD40" evidence="7">
    <location>
        <begin position="421"/>
        <end position="708"/>
    </location>
</feature>
<dbReference type="Gene3D" id="2.130.10.10">
    <property type="entry name" value="YVTN repeat-like/Quinoprotein amine dehydrogenase"/>
    <property type="match status" value="1"/>
</dbReference>
<evidence type="ECO:0000256" key="4">
    <source>
        <dbReference type="ARBA" id="ARBA00023306"/>
    </source>
</evidence>
<sequence length="732" mass="81272">MPEKIPNSFLNNTPNSSPLKSKDRKRFRRRSVYIGSSSSSSSILSSPSKRNNKNIYNNPHSAHSTNNNISINHSSSTIGLHHSNSGNNSNNGSSSNLNLNLTKAKSKNTVQYNDRFLPNRTDLDYNSMGSLSNSIKISLNSKPSSTEDQIEVQKERQIDETFDALLKNEIFGEKLLKDSLNNESTIDRIKSTRNSTNFSNTRRRLFDNSNNSPTNSNGPNIFLSGLPSNSNYTSSGNSNASADNISITNNNSSNINNNNSGHNVNNLYGRNPTTSNTTSPTRLSHSNTYSSSIHNDDSLDSIDYSSDELVSTPPDSQQFGNFYPTSIPSTPNRGNSLIKNNNLNGNNNNMNDSILSSNVYTTRGATVLTYRNQSPRRLSTASLLHSQFFDSVSPVRPDSKKLLLSPTKKFREIAKVPFRVLDAPSLADDFYYDLIDWSSTDMLAVALGQSIFLTDNNTSEIIHLCDTKNEFTSLSWINTGSHIAIGQSNGIIEIYDVTKRKCIRTLSGHTDRTACLSWNSHILTSGSRDRTILHRDVRMKDPFFERIKSHTQEVCGLKWNESDNKLVSGGNDNTVNIYDGCMPTPLLTLDEHTAAVKALAWSPHKRGILATGGGTADRKLKIWNINSSVKVNEVDTGSQVCNMIWSKNSDELVTSHGYSKYNLTLWNYPTLDPIAILKGHSFRVLHLTLSSDGTTVVSGAGDETLRYWKIFDKVKAKPKRSSILFDSFNQIR</sequence>
<dbReference type="GO" id="GO:0010697">
    <property type="term" value="P:negative regulation of mitotic spindle pole body separation"/>
    <property type="evidence" value="ECO:0007669"/>
    <property type="project" value="EnsemblFungi"/>
</dbReference>